<evidence type="ECO:0000313" key="8">
    <source>
        <dbReference type="EMBL" id="GJE88525.1"/>
    </source>
</evidence>
<dbReference type="AlphaFoldDB" id="A0A9P3LAT7"/>
<keyword evidence="4 7" id="KW-1133">Transmembrane helix</keyword>
<evidence type="ECO:0000256" key="3">
    <source>
        <dbReference type="ARBA" id="ARBA00022692"/>
    </source>
</evidence>
<dbReference type="GO" id="GO:0000139">
    <property type="term" value="C:Golgi membrane"/>
    <property type="evidence" value="ECO:0007669"/>
    <property type="project" value="UniProtKB-SubCell"/>
</dbReference>
<evidence type="ECO:0000256" key="4">
    <source>
        <dbReference type="ARBA" id="ARBA00022989"/>
    </source>
</evidence>
<evidence type="ECO:0000256" key="6">
    <source>
        <dbReference type="ARBA" id="ARBA00023136"/>
    </source>
</evidence>
<organism evidence="8 9">
    <name type="scientific">Phanerochaete sordida</name>
    <dbReference type="NCBI Taxonomy" id="48140"/>
    <lineage>
        <taxon>Eukaryota</taxon>
        <taxon>Fungi</taxon>
        <taxon>Dikarya</taxon>
        <taxon>Basidiomycota</taxon>
        <taxon>Agaricomycotina</taxon>
        <taxon>Agaricomycetes</taxon>
        <taxon>Polyporales</taxon>
        <taxon>Phanerochaetaceae</taxon>
        <taxon>Phanerochaete</taxon>
    </lineage>
</organism>
<feature type="transmembrane region" description="Helical" evidence="7">
    <location>
        <begin position="35"/>
        <end position="55"/>
    </location>
</feature>
<feature type="transmembrane region" description="Helical" evidence="7">
    <location>
        <begin position="187"/>
        <end position="210"/>
    </location>
</feature>
<accession>A0A9P3LAT7</accession>
<dbReference type="OrthoDB" id="19859at2759"/>
<dbReference type="PANTHER" id="PTHR16133:SF0">
    <property type="entry name" value="ZINC_IRON REGULATED TRANSPORTER-RELATED PROTEIN 102B, ISOFORM E"/>
    <property type="match status" value="1"/>
</dbReference>
<keyword evidence="6 7" id="KW-0472">Membrane</keyword>
<reference evidence="8 9" key="1">
    <citation type="submission" date="2021-08" db="EMBL/GenBank/DDBJ databases">
        <title>Draft Genome Sequence of Phanerochaete sordida strain YK-624.</title>
        <authorList>
            <person name="Mori T."/>
            <person name="Dohra H."/>
            <person name="Suzuki T."/>
            <person name="Kawagishi H."/>
            <person name="Hirai H."/>
        </authorList>
    </citation>
    <scope>NUCLEOTIDE SEQUENCE [LARGE SCALE GENOMIC DNA]</scope>
    <source>
        <strain evidence="8 9">YK-624</strain>
    </source>
</reference>
<dbReference type="PANTHER" id="PTHR16133">
    <property type="entry name" value="SOLUTE CARRIER FAMILY 39 ZINC TRANSPORTER , MEMBER 9-RELATED"/>
    <property type="match status" value="1"/>
</dbReference>
<evidence type="ECO:0000313" key="9">
    <source>
        <dbReference type="Proteomes" id="UP000703269"/>
    </source>
</evidence>
<evidence type="ECO:0000256" key="2">
    <source>
        <dbReference type="ARBA" id="ARBA00004394"/>
    </source>
</evidence>
<dbReference type="Pfam" id="PF02535">
    <property type="entry name" value="Zip"/>
    <property type="match status" value="1"/>
</dbReference>
<keyword evidence="9" id="KW-1185">Reference proteome</keyword>
<dbReference type="InterPro" id="IPR045891">
    <property type="entry name" value="ZIP9"/>
</dbReference>
<dbReference type="Proteomes" id="UP000703269">
    <property type="component" value="Unassembled WGS sequence"/>
</dbReference>
<evidence type="ECO:0000256" key="1">
    <source>
        <dbReference type="ARBA" id="ARBA00004127"/>
    </source>
</evidence>
<dbReference type="InterPro" id="IPR003689">
    <property type="entry name" value="ZIP"/>
</dbReference>
<comment type="caution">
    <text evidence="8">The sequence shown here is derived from an EMBL/GenBank/DDBJ whole genome shotgun (WGS) entry which is preliminary data.</text>
</comment>
<feature type="transmembrane region" description="Helical" evidence="7">
    <location>
        <begin position="75"/>
        <end position="94"/>
    </location>
</feature>
<feature type="transmembrane region" description="Helical" evidence="7">
    <location>
        <begin position="251"/>
        <end position="272"/>
    </location>
</feature>
<dbReference type="GO" id="GO:0046873">
    <property type="term" value="F:metal ion transmembrane transporter activity"/>
    <property type="evidence" value="ECO:0007669"/>
    <property type="project" value="InterPro"/>
</dbReference>
<gene>
    <name evidence="8" type="ORF">PsYK624_046080</name>
</gene>
<sequence length="307" mass="32281">MSGLVGLLTMAAVLGVGSFAIGMLPLAFTFSRLSIARLSSVGTGLLLGTALGVIIPEGVETISFVNSSSHFPTTTIALSLVGGFTIMLILERVIHKYSPDAHGHMPLPSADRNENVARAFSRVEFDVELGELEREEGAEETLHQAPEEPADTSKAWPLTLGLMVHALADGFALGASATSPVDRGMSITVFLALLVHKAPAVLALTTSLMTTSLPRADCRKHLALFSASTPVGALFVYGLLSVIRVNSESPWTGVCMLVSGGTFLYVATVLQPGKAASEELDEKIRTAFVICGMFVPVLIGAVVGHDH</sequence>
<evidence type="ECO:0000256" key="5">
    <source>
        <dbReference type="ARBA" id="ARBA00023034"/>
    </source>
</evidence>
<evidence type="ECO:0000256" key="7">
    <source>
        <dbReference type="SAM" id="Phobius"/>
    </source>
</evidence>
<proteinExistence type="predicted"/>
<name>A0A9P3LAT7_9APHY</name>
<dbReference type="EMBL" id="BPQB01000009">
    <property type="protein sequence ID" value="GJE88525.1"/>
    <property type="molecule type" value="Genomic_DNA"/>
</dbReference>
<protein>
    <submittedName>
        <fullName evidence="8">Zinc/iron permease</fullName>
    </submittedName>
</protein>
<keyword evidence="5" id="KW-0333">Golgi apparatus</keyword>
<comment type="subcellular location">
    <subcellularLocation>
        <location evidence="1">Endomembrane system</location>
        <topology evidence="1">Multi-pass membrane protein</topology>
    </subcellularLocation>
    <subcellularLocation>
        <location evidence="2">Golgi apparatus membrane</location>
    </subcellularLocation>
</comment>
<dbReference type="GO" id="GO:0006829">
    <property type="term" value="P:zinc ion transport"/>
    <property type="evidence" value="ECO:0007669"/>
    <property type="project" value="InterPro"/>
</dbReference>
<feature type="transmembrane region" description="Helical" evidence="7">
    <location>
        <begin position="222"/>
        <end position="245"/>
    </location>
</feature>
<feature type="transmembrane region" description="Helical" evidence="7">
    <location>
        <begin position="284"/>
        <end position="304"/>
    </location>
</feature>
<keyword evidence="3 7" id="KW-0812">Transmembrane</keyword>
<feature type="transmembrane region" description="Helical" evidence="7">
    <location>
        <begin position="6"/>
        <end position="28"/>
    </location>
</feature>